<evidence type="ECO:0000256" key="11">
    <source>
        <dbReference type="ARBA" id="ARBA00023242"/>
    </source>
</evidence>
<evidence type="ECO:0000259" key="16">
    <source>
        <dbReference type="Pfam" id="PF03372"/>
    </source>
</evidence>
<dbReference type="Proteomes" id="UP000186698">
    <property type="component" value="Chromosome 6S"/>
</dbReference>
<evidence type="ECO:0000313" key="19">
    <source>
        <dbReference type="Xenbase" id="XB-GENE-967018"/>
    </source>
</evidence>
<sequence>MSDGLVETHVGMEVEEAGAVQTGTGEAVVANERTKQCSAFASITGCDEAVAQCFLAENDWDMERAINSYFEPGVESTLQNKPAADLADPLKQEMHAVTSDAWQVIDLTSDDLVATKSEAVTSNSSTVKQQEDESHFTFLTWNIDGLDESNVAERARAVCSCLALYTPDVVFLQEVIPPYCEYLKKRAVSYKIITGNEDEYFTAMMLKKSRVKLISQEIVPYPSTLMMRNLLVANVNISGNSICLMTSHLESTKDHSKERLKQLDTVLKKMMDAPPSATVIFGGDTNLRDQEVAKIGGLPNTILDVWEFLGKPEHCRYTWDTKLNNNLRACYTSRLRFDRILYRASMEGSQVIPQFLNLVGTEKLDCGRFPSDHWGLLCDFDIIL</sequence>
<comment type="cofactor">
    <cofactor evidence="1">
        <name>Mn(2+)</name>
        <dbReference type="ChEBI" id="CHEBI:29035"/>
    </cofactor>
</comment>
<evidence type="ECO:0000256" key="5">
    <source>
        <dbReference type="ARBA" id="ARBA00022722"/>
    </source>
</evidence>
<dbReference type="SUPFAM" id="SSF56219">
    <property type="entry name" value="DNase I-like"/>
    <property type="match status" value="1"/>
</dbReference>
<dbReference type="Xenbase" id="XB-GENE-967018">
    <property type="gene designation" value="tdp2.S"/>
</dbReference>
<dbReference type="AlphaFoldDB" id="A0A8J0VPQ5"/>
<dbReference type="FunFam" id="1.10.8.10:FF:000142">
    <property type="entry name" value="Tyrosyl-DNA phosphodiesterase 2"/>
    <property type="match status" value="1"/>
</dbReference>
<evidence type="ECO:0000256" key="6">
    <source>
        <dbReference type="ARBA" id="ARBA00022723"/>
    </source>
</evidence>
<dbReference type="InterPro" id="IPR036691">
    <property type="entry name" value="Endo/exonu/phosph_ase_sf"/>
</dbReference>
<comment type="similarity">
    <text evidence="14">Belongs to the CCR4/nocturin family. TTRAP/TDP2 subfamily.</text>
</comment>
<evidence type="ECO:0000256" key="8">
    <source>
        <dbReference type="ARBA" id="ARBA00022801"/>
    </source>
</evidence>
<evidence type="ECO:0000256" key="1">
    <source>
        <dbReference type="ARBA" id="ARBA00001936"/>
    </source>
</evidence>
<evidence type="ECO:0000256" key="13">
    <source>
        <dbReference type="ARBA" id="ARBA00059098"/>
    </source>
</evidence>
<dbReference type="GeneID" id="100049743"/>
<keyword evidence="10" id="KW-0234">DNA repair</keyword>
<keyword evidence="6" id="KW-0479">Metal-binding</keyword>
<evidence type="ECO:0000313" key="17">
    <source>
        <dbReference type="Proteomes" id="UP000186698"/>
    </source>
</evidence>
<evidence type="ECO:0000256" key="2">
    <source>
        <dbReference type="ARBA" id="ARBA00001946"/>
    </source>
</evidence>
<dbReference type="CDD" id="cd14344">
    <property type="entry name" value="UBA_TYDP2"/>
    <property type="match status" value="1"/>
</dbReference>
<keyword evidence="8" id="KW-0378">Hydrolase</keyword>
<keyword evidence="17" id="KW-1185">Reference proteome</keyword>
<dbReference type="Pfam" id="PF03372">
    <property type="entry name" value="Exo_endo_phos"/>
    <property type="match status" value="1"/>
</dbReference>
<dbReference type="Pfam" id="PF14555">
    <property type="entry name" value="UBA_4"/>
    <property type="match status" value="1"/>
</dbReference>
<evidence type="ECO:0000256" key="3">
    <source>
        <dbReference type="ARBA" id="ARBA00004322"/>
    </source>
</evidence>
<evidence type="ECO:0000256" key="7">
    <source>
        <dbReference type="ARBA" id="ARBA00022763"/>
    </source>
</evidence>
<dbReference type="CTD" id="100049743"/>
<feature type="domain" description="Endonuclease/exonuclease/phosphatase" evidence="16">
    <location>
        <begin position="139"/>
        <end position="373"/>
    </location>
</feature>
<dbReference type="OrthoDB" id="9975959at2759"/>
<dbReference type="PANTHER" id="PTHR15822">
    <property type="entry name" value="TRAF AND TNF RECEPTOR-ASSOCIATED PROTEIN"/>
    <property type="match status" value="1"/>
</dbReference>
<dbReference type="FunFam" id="3.60.10.10:FF:000024">
    <property type="entry name" value="Tyrosyl-DNA phosphodiesterase 2"/>
    <property type="match status" value="1"/>
</dbReference>
<comment type="function">
    <text evidence="13">DNA repair enzyme that can remove a variety of covalent adducts from DNA through hydrolysis of a 5'-phosphodiester bond, giving rise to DNA with a free 5' phosphate. Catalyzes the hydrolysis of dead-end complexes between DNA and the topoisomerase 2 (top2) active site tyrosine residue. Hydrolyzes 5'-phosphoglycolates on protruding 5' ends on DNA double-strand breaks (DSBs) due to DNA damage by radiation and free radicals.</text>
</comment>
<name>A0A8J0VPQ5_XENLA</name>
<evidence type="ECO:0000256" key="9">
    <source>
        <dbReference type="ARBA" id="ARBA00022842"/>
    </source>
</evidence>
<dbReference type="Gene3D" id="3.60.10.10">
    <property type="entry name" value="Endonuclease/exonuclease/phosphatase"/>
    <property type="match status" value="1"/>
</dbReference>
<organism evidence="17 18">
    <name type="scientific">Xenopus laevis</name>
    <name type="common">African clawed frog</name>
    <dbReference type="NCBI Taxonomy" id="8355"/>
    <lineage>
        <taxon>Eukaryota</taxon>
        <taxon>Metazoa</taxon>
        <taxon>Chordata</taxon>
        <taxon>Craniata</taxon>
        <taxon>Vertebrata</taxon>
        <taxon>Euteleostomi</taxon>
        <taxon>Amphibia</taxon>
        <taxon>Batrachia</taxon>
        <taxon>Anura</taxon>
        <taxon>Pipoidea</taxon>
        <taxon>Pipidae</taxon>
        <taxon>Xenopodinae</taxon>
        <taxon>Xenopus</taxon>
        <taxon>Xenopus</taxon>
    </lineage>
</organism>
<evidence type="ECO:0000256" key="12">
    <source>
        <dbReference type="ARBA" id="ARBA00031304"/>
    </source>
</evidence>
<dbReference type="GO" id="GO:0016605">
    <property type="term" value="C:PML body"/>
    <property type="evidence" value="ECO:0000318"/>
    <property type="project" value="GO_Central"/>
</dbReference>
<dbReference type="GO" id="GO:0006302">
    <property type="term" value="P:double-strand break repair"/>
    <property type="evidence" value="ECO:0000318"/>
    <property type="project" value="GO_Central"/>
</dbReference>
<evidence type="ECO:0000256" key="14">
    <source>
        <dbReference type="ARBA" id="ARBA00061634"/>
    </source>
</evidence>
<keyword evidence="11" id="KW-0539">Nucleus</keyword>
<dbReference type="GO" id="GO:0070260">
    <property type="term" value="F:5'-tyrosyl-DNA phosphodiesterase activity"/>
    <property type="evidence" value="ECO:0000318"/>
    <property type="project" value="GO_Central"/>
</dbReference>
<dbReference type="InterPro" id="IPR051547">
    <property type="entry name" value="TDP2-like"/>
</dbReference>
<keyword evidence="9" id="KW-0460">Magnesium</keyword>
<comment type="cofactor">
    <cofactor evidence="2">
        <name>Mg(2+)</name>
        <dbReference type="ChEBI" id="CHEBI:18420"/>
    </cofactor>
</comment>
<dbReference type="InterPro" id="IPR005135">
    <property type="entry name" value="Endo/exonuclease/phosphatase"/>
</dbReference>
<dbReference type="AGR" id="Xenbase:XB-GENE-967018"/>
<dbReference type="RefSeq" id="XP_018124020.1">
    <property type="nucleotide sequence ID" value="XM_018268531.1"/>
</dbReference>
<keyword evidence="5" id="KW-0540">Nuclease</keyword>
<keyword evidence="7" id="KW-0227">DNA damage</keyword>
<dbReference type="GO" id="GO:0004518">
    <property type="term" value="F:nuclease activity"/>
    <property type="evidence" value="ECO:0007669"/>
    <property type="project" value="UniProtKB-KW"/>
</dbReference>
<evidence type="ECO:0000256" key="10">
    <source>
        <dbReference type="ARBA" id="ARBA00023204"/>
    </source>
</evidence>
<evidence type="ECO:0000256" key="4">
    <source>
        <dbReference type="ARBA" id="ARBA00017870"/>
    </source>
</evidence>
<dbReference type="SUPFAM" id="SSF46934">
    <property type="entry name" value="UBA-like"/>
    <property type="match status" value="1"/>
</dbReference>
<evidence type="ECO:0000256" key="15">
    <source>
        <dbReference type="ARBA" id="ARBA00077840"/>
    </source>
</evidence>
<dbReference type="GO" id="GO:0046872">
    <property type="term" value="F:metal ion binding"/>
    <property type="evidence" value="ECO:0007669"/>
    <property type="project" value="UniProtKB-KW"/>
</dbReference>
<proteinExistence type="inferred from homology"/>
<dbReference type="Gene3D" id="1.10.8.10">
    <property type="entry name" value="DNA helicase RuvA subunit, C-terminal domain"/>
    <property type="match status" value="1"/>
</dbReference>
<reference evidence="18" key="1">
    <citation type="submission" date="2025-08" db="UniProtKB">
        <authorList>
            <consortium name="RefSeq"/>
        </authorList>
    </citation>
    <scope>IDENTIFICATION</scope>
    <source>
        <strain evidence="18">J_2021</strain>
        <tissue evidence="18">Erythrocytes</tissue>
    </source>
</reference>
<gene>
    <name evidence="18 19" type="primary">tdp2.S</name>
    <name evidence="18" type="synonym">ad022</name>
    <name evidence="18" type="synonym">eap2</name>
    <name evidence="18" type="synonym">tdp2</name>
    <name evidence="18" type="synonym">ttrap</name>
</gene>
<dbReference type="GO" id="GO:0005737">
    <property type="term" value="C:cytoplasm"/>
    <property type="evidence" value="ECO:0000318"/>
    <property type="project" value="GO_Central"/>
</dbReference>
<accession>A0A8J0VPQ5</accession>
<dbReference type="GO" id="GO:0003697">
    <property type="term" value="F:single-stranded DNA binding"/>
    <property type="evidence" value="ECO:0000318"/>
    <property type="project" value="GO_Central"/>
</dbReference>
<dbReference type="PANTHER" id="PTHR15822:SF4">
    <property type="entry name" value="TYROSYL-DNA PHOSPHODIESTERASE 2"/>
    <property type="match status" value="1"/>
</dbReference>
<protein>
    <recommendedName>
        <fullName evidence="4">Tyrosyl-DNA phosphodiesterase 2</fullName>
    </recommendedName>
    <alternativeName>
        <fullName evidence="12">5'-tyrosyl-DNA phosphodiesterase</fullName>
    </alternativeName>
    <alternativeName>
        <fullName evidence="15">TRAF and TNF receptor-associated protein homolog</fullName>
    </alternativeName>
</protein>
<evidence type="ECO:0000313" key="18">
    <source>
        <dbReference type="RefSeq" id="XP_018124020.1"/>
    </source>
</evidence>
<comment type="subcellular location">
    <subcellularLocation>
        <location evidence="3">Nucleus</location>
        <location evidence="3">PML body</location>
    </subcellularLocation>
</comment>
<dbReference type="InterPro" id="IPR009060">
    <property type="entry name" value="UBA-like_sf"/>
</dbReference>
<dbReference type="CDD" id="cd09080">
    <property type="entry name" value="TDP2"/>
    <property type="match status" value="1"/>
</dbReference>